<sequence length="262" mass="30083">MTVAKENLKKLYLDWINKKLAYKDLDAGTIEITTPFLDRHNDRLQIYAVPLENGDFKLTDDGYIITDLQMSGLDLNSSAKRKQLFRTIINGYGVSSNSDSDELFVIADSSNFPTKKHMLLQAMMTVNDMFMTTKSTVTSLFTEDVGAFLESNNIRFSENIILGGKSGYNHHYHYLVPHFKNIPERVIHTMNVPSKGTLSNIIFSWSDTREARIKQNYNTELYVFINDQEKEVDKNILNAFHIEEIKPVLWSKRESVIDILSA</sequence>
<feature type="domain" description="DUF1829" evidence="2">
    <location>
        <begin position="164"/>
        <end position="253"/>
    </location>
</feature>
<dbReference type="InterPro" id="IPR014961">
    <property type="entry name" value="DUF1829"/>
</dbReference>
<feature type="domain" description="DUF1828" evidence="1">
    <location>
        <begin position="34"/>
        <end position="126"/>
    </location>
</feature>
<reference evidence="3 4" key="1">
    <citation type="journal article" date="2014" name="Environ. Microbiol.">
        <title>The nitrate-ammonifying and nosZ-carrying bacterium Bacillus vireti is a potent source and sink for nitric and nitrous oxide under high nitrate conditions.</title>
        <authorList>
            <person name="Mania D."/>
            <person name="Heylen K."/>
            <person name="van Spanning R.J."/>
            <person name="Frostegard A."/>
        </authorList>
    </citation>
    <scope>NUCLEOTIDE SEQUENCE [LARGE SCALE GENOMIC DNA]</scope>
    <source>
        <strain evidence="3 4">LMG 21834</strain>
    </source>
</reference>
<evidence type="ECO:0000259" key="2">
    <source>
        <dbReference type="Pfam" id="PF08862"/>
    </source>
</evidence>
<dbReference type="Proteomes" id="UP000018877">
    <property type="component" value="Unassembled WGS sequence"/>
</dbReference>
<accession>A0AB94IS77</accession>
<name>A0AB94IS77_9BACI</name>
<proteinExistence type="predicted"/>
<keyword evidence="4" id="KW-1185">Reference proteome</keyword>
<dbReference type="AlphaFoldDB" id="A0AB94IS77"/>
<gene>
    <name evidence="3" type="ORF">BAVI_05829</name>
</gene>
<evidence type="ECO:0000259" key="1">
    <source>
        <dbReference type="Pfam" id="PF08861"/>
    </source>
</evidence>
<evidence type="ECO:0008006" key="5">
    <source>
        <dbReference type="Google" id="ProtNLM"/>
    </source>
</evidence>
<dbReference type="InterPro" id="IPR014960">
    <property type="entry name" value="DUF1828"/>
</dbReference>
<organism evidence="3 4">
    <name type="scientific">Neobacillus vireti LMG 21834</name>
    <dbReference type="NCBI Taxonomy" id="1131730"/>
    <lineage>
        <taxon>Bacteria</taxon>
        <taxon>Bacillati</taxon>
        <taxon>Bacillota</taxon>
        <taxon>Bacilli</taxon>
        <taxon>Bacillales</taxon>
        <taxon>Bacillaceae</taxon>
        <taxon>Neobacillus</taxon>
    </lineage>
</organism>
<evidence type="ECO:0000313" key="4">
    <source>
        <dbReference type="Proteomes" id="UP000018877"/>
    </source>
</evidence>
<evidence type="ECO:0000313" key="3">
    <source>
        <dbReference type="EMBL" id="ETI69813.1"/>
    </source>
</evidence>
<comment type="caution">
    <text evidence="3">The sequence shown here is derived from an EMBL/GenBank/DDBJ whole genome shotgun (WGS) entry which is preliminary data.</text>
</comment>
<dbReference type="EMBL" id="ALAN01000039">
    <property type="protein sequence ID" value="ETI69813.1"/>
    <property type="molecule type" value="Genomic_DNA"/>
</dbReference>
<dbReference type="Pfam" id="PF08861">
    <property type="entry name" value="DUF1828"/>
    <property type="match status" value="1"/>
</dbReference>
<dbReference type="Pfam" id="PF08862">
    <property type="entry name" value="DUF1829"/>
    <property type="match status" value="1"/>
</dbReference>
<protein>
    <recommendedName>
        <fullName evidence="5">DUF1828 domain-containing protein</fullName>
    </recommendedName>
</protein>